<gene>
    <name evidence="7" type="ORF">CCUS01_13030</name>
</gene>
<evidence type="ECO:0000313" key="8">
    <source>
        <dbReference type="Proteomes" id="UP001239213"/>
    </source>
</evidence>
<keyword evidence="8" id="KW-1185">Reference proteome</keyword>
<dbReference type="InterPro" id="IPR037151">
    <property type="entry name" value="AlkB-like_sf"/>
</dbReference>
<evidence type="ECO:0000313" key="7">
    <source>
        <dbReference type="EMBL" id="KAK1497637.1"/>
    </source>
</evidence>
<evidence type="ECO:0000256" key="1">
    <source>
        <dbReference type="ARBA" id="ARBA00007879"/>
    </source>
</evidence>
<comment type="similarity">
    <text evidence="1">Belongs to the alkB family.</text>
</comment>
<keyword evidence="3" id="KW-0223">Dioxygenase</keyword>
<sequence length="432" mass="47978">MFLFASCITGCTLSLGHLTLDTPTCGNLPWFRCKTSSSSIQGFFLWFASLKTRLSPAGGKPRICPVRVLGATRRPPPESQQAPLPPPRPSHLEFKWRIMSDIQNGELLKRDQTSQSLTVADSTTTTGNGHTSVTRCLFDVPWFPDPFNQHHVTSFGIPIHKVGRSPRSHHLCPDFQTSATTQLRGEASNMPLAAVSLPASLDDVRVKKLPPSSYYIADFISEEEERLILQKIAEAPKPRWKQLTHRRLQTWPSDLVNNKLIDAPLPQWLQEPVISRILSLPLAADSDSSNLFASSPHKRPNHVLINEYPSGDGAAYHPVVCTVSLGASLCLNLYQTKEDGAMDPEPVGRILQEPRSLLITTDDLYTDYLHGIADVEEDVELSAETIVNWDLLRSQDDFCAGRSARATRTSLTYRDVMQVSKLGAKFGLFGKK</sequence>
<dbReference type="InterPro" id="IPR032862">
    <property type="entry name" value="ALKBH6"/>
</dbReference>
<dbReference type="EMBL" id="MPDP01000007">
    <property type="protein sequence ID" value="KAK1497637.1"/>
    <property type="molecule type" value="Genomic_DNA"/>
</dbReference>
<organism evidence="7 8">
    <name type="scientific">Colletotrichum cuscutae</name>
    <dbReference type="NCBI Taxonomy" id="1209917"/>
    <lineage>
        <taxon>Eukaryota</taxon>
        <taxon>Fungi</taxon>
        <taxon>Dikarya</taxon>
        <taxon>Ascomycota</taxon>
        <taxon>Pezizomycotina</taxon>
        <taxon>Sordariomycetes</taxon>
        <taxon>Hypocreomycetidae</taxon>
        <taxon>Glomerellales</taxon>
        <taxon>Glomerellaceae</taxon>
        <taxon>Colletotrichum</taxon>
        <taxon>Colletotrichum acutatum species complex</taxon>
    </lineage>
</organism>
<dbReference type="SUPFAM" id="SSF51197">
    <property type="entry name" value="Clavaminate synthase-like"/>
    <property type="match status" value="1"/>
</dbReference>
<evidence type="ECO:0000256" key="4">
    <source>
        <dbReference type="ARBA" id="ARBA00023002"/>
    </source>
</evidence>
<evidence type="ECO:0000256" key="3">
    <source>
        <dbReference type="ARBA" id="ARBA00022964"/>
    </source>
</evidence>
<keyword evidence="6" id="KW-0732">Signal</keyword>
<dbReference type="GO" id="GO:0051213">
    <property type="term" value="F:dioxygenase activity"/>
    <property type="evidence" value="ECO:0007669"/>
    <property type="project" value="UniProtKB-KW"/>
</dbReference>
<dbReference type="PANTHER" id="PTHR46030">
    <property type="entry name" value="ALPHA-KETOGLUTARATE-DEPENDENT DIOXYGENASE ALKB HOMOLOG 6"/>
    <property type="match status" value="1"/>
</dbReference>
<keyword evidence="4" id="KW-0560">Oxidoreductase</keyword>
<evidence type="ECO:0000256" key="6">
    <source>
        <dbReference type="SAM" id="SignalP"/>
    </source>
</evidence>
<keyword evidence="5" id="KW-0408">Iron</keyword>
<proteinExistence type="inferred from homology"/>
<dbReference type="Gene3D" id="2.60.120.590">
    <property type="entry name" value="Alpha-ketoglutarate-dependent dioxygenase AlkB-like"/>
    <property type="match status" value="1"/>
</dbReference>
<reference evidence="7" key="1">
    <citation type="submission" date="2016-11" db="EMBL/GenBank/DDBJ databases">
        <title>The genome sequence of Colletotrichum cuscutae.</title>
        <authorList>
            <person name="Baroncelli R."/>
        </authorList>
    </citation>
    <scope>NUCLEOTIDE SEQUENCE</scope>
    <source>
        <strain evidence="7">IMI 304802</strain>
    </source>
</reference>
<name>A0AAI9YCR2_9PEZI</name>
<dbReference type="Proteomes" id="UP001239213">
    <property type="component" value="Unassembled WGS sequence"/>
</dbReference>
<accession>A0AAI9YCR2</accession>
<dbReference type="AlphaFoldDB" id="A0AAI9YCR2"/>
<protein>
    <submittedName>
        <fullName evidence="7">Calpain</fullName>
    </submittedName>
</protein>
<evidence type="ECO:0000256" key="5">
    <source>
        <dbReference type="ARBA" id="ARBA00023004"/>
    </source>
</evidence>
<feature type="chain" id="PRO_5042573474" evidence="6">
    <location>
        <begin position="17"/>
        <end position="432"/>
    </location>
</feature>
<dbReference type="PANTHER" id="PTHR46030:SF1">
    <property type="entry name" value="ALPHA-KETOGLUTARATE-DEPENDENT DIOXYGENASE ALKB HOMOLOG 6"/>
    <property type="match status" value="1"/>
</dbReference>
<feature type="signal peptide" evidence="6">
    <location>
        <begin position="1"/>
        <end position="16"/>
    </location>
</feature>
<keyword evidence="2" id="KW-0479">Metal-binding</keyword>
<evidence type="ECO:0000256" key="2">
    <source>
        <dbReference type="ARBA" id="ARBA00022723"/>
    </source>
</evidence>
<dbReference type="GO" id="GO:0046872">
    <property type="term" value="F:metal ion binding"/>
    <property type="evidence" value="ECO:0007669"/>
    <property type="project" value="UniProtKB-KW"/>
</dbReference>
<comment type="caution">
    <text evidence="7">The sequence shown here is derived from an EMBL/GenBank/DDBJ whole genome shotgun (WGS) entry which is preliminary data.</text>
</comment>
<dbReference type="GO" id="GO:0005634">
    <property type="term" value="C:nucleus"/>
    <property type="evidence" value="ECO:0007669"/>
    <property type="project" value="TreeGrafter"/>
</dbReference>